<protein>
    <submittedName>
        <fullName evidence="6">DoxX family protein</fullName>
    </submittedName>
</protein>
<sequence>MYVTVTVLAALLDGTAAITYLIGHDYPRAMVTMKRLPLWWMPVLGSLLAAGAIGLLVGFAVPWIGTLAAVGLVLYFAGALVVHLRVGSRALTGWAVFTSVAVATLVLHLTAG</sequence>
<keyword evidence="7" id="KW-1185">Reference proteome</keyword>
<evidence type="ECO:0000256" key="3">
    <source>
        <dbReference type="ARBA" id="ARBA00022989"/>
    </source>
</evidence>
<feature type="transmembrane region" description="Helical" evidence="5">
    <location>
        <begin position="91"/>
        <end position="111"/>
    </location>
</feature>
<keyword evidence="4 5" id="KW-0472">Membrane</keyword>
<evidence type="ECO:0000256" key="2">
    <source>
        <dbReference type="ARBA" id="ARBA00022692"/>
    </source>
</evidence>
<dbReference type="Pfam" id="PF13564">
    <property type="entry name" value="DoxX_2"/>
    <property type="match status" value="1"/>
</dbReference>
<dbReference type="Proteomes" id="UP001500967">
    <property type="component" value="Unassembled WGS sequence"/>
</dbReference>
<organism evidence="6 7">
    <name type="scientific">Cryptosporangium japonicum</name>
    <dbReference type="NCBI Taxonomy" id="80872"/>
    <lineage>
        <taxon>Bacteria</taxon>
        <taxon>Bacillati</taxon>
        <taxon>Actinomycetota</taxon>
        <taxon>Actinomycetes</taxon>
        <taxon>Cryptosporangiales</taxon>
        <taxon>Cryptosporangiaceae</taxon>
        <taxon>Cryptosporangium</taxon>
    </lineage>
</organism>
<feature type="transmembrane region" description="Helical" evidence="5">
    <location>
        <begin position="63"/>
        <end position="84"/>
    </location>
</feature>
<dbReference type="InterPro" id="IPR032808">
    <property type="entry name" value="DoxX"/>
</dbReference>
<evidence type="ECO:0000313" key="7">
    <source>
        <dbReference type="Proteomes" id="UP001500967"/>
    </source>
</evidence>
<accession>A0ABN0TLK6</accession>
<name>A0ABN0TLK6_9ACTN</name>
<feature type="transmembrane region" description="Helical" evidence="5">
    <location>
        <begin position="6"/>
        <end position="26"/>
    </location>
</feature>
<dbReference type="EMBL" id="BAAAGX010000004">
    <property type="protein sequence ID" value="GAA0224748.1"/>
    <property type="molecule type" value="Genomic_DNA"/>
</dbReference>
<reference evidence="6 7" key="1">
    <citation type="journal article" date="2019" name="Int. J. Syst. Evol. Microbiol.">
        <title>The Global Catalogue of Microorganisms (GCM) 10K type strain sequencing project: providing services to taxonomists for standard genome sequencing and annotation.</title>
        <authorList>
            <consortium name="The Broad Institute Genomics Platform"/>
            <consortium name="The Broad Institute Genome Sequencing Center for Infectious Disease"/>
            <person name="Wu L."/>
            <person name="Ma J."/>
        </authorList>
    </citation>
    <scope>NUCLEOTIDE SEQUENCE [LARGE SCALE GENOMIC DNA]</scope>
    <source>
        <strain evidence="6 7">JCM 10425</strain>
    </source>
</reference>
<comment type="subcellular location">
    <subcellularLocation>
        <location evidence="1">Membrane</location>
        <topology evidence="1">Multi-pass membrane protein</topology>
    </subcellularLocation>
</comment>
<evidence type="ECO:0000256" key="5">
    <source>
        <dbReference type="SAM" id="Phobius"/>
    </source>
</evidence>
<comment type="caution">
    <text evidence="6">The sequence shown here is derived from an EMBL/GenBank/DDBJ whole genome shotgun (WGS) entry which is preliminary data.</text>
</comment>
<feature type="transmembrane region" description="Helical" evidence="5">
    <location>
        <begin position="38"/>
        <end position="57"/>
    </location>
</feature>
<evidence type="ECO:0000256" key="4">
    <source>
        <dbReference type="ARBA" id="ARBA00023136"/>
    </source>
</evidence>
<proteinExistence type="predicted"/>
<dbReference type="RefSeq" id="WP_344647292.1">
    <property type="nucleotide sequence ID" value="NZ_BAAAGX010000004.1"/>
</dbReference>
<evidence type="ECO:0000256" key="1">
    <source>
        <dbReference type="ARBA" id="ARBA00004141"/>
    </source>
</evidence>
<keyword evidence="2 5" id="KW-0812">Transmembrane</keyword>
<keyword evidence="3 5" id="KW-1133">Transmembrane helix</keyword>
<gene>
    <name evidence="6" type="ORF">GCM10009539_07400</name>
</gene>
<evidence type="ECO:0000313" key="6">
    <source>
        <dbReference type="EMBL" id="GAA0224748.1"/>
    </source>
</evidence>